<evidence type="ECO:0000259" key="3">
    <source>
        <dbReference type="Pfam" id="PF00149"/>
    </source>
</evidence>
<dbReference type="InterPro" id="IPR029052">
    <property type="entry name" value="Metallo-depent_PP-like"/>
</dbReference>
<dbReference type="GO" id="GO:0009166">
    <property type="term" value="P:nucleotide catabolic process"/>
    <property type="evidence" value="ECO:0007669"/>
    <property type="project" value="InterPro"/>
</dbReference>
<dbReference type="STRING" id="1094619.G4YRD0"/>
<dbReference type="SUPFAM" id="SSF55816">
    <property type="entry name" value="5'-nucleotidase (syn. UDP-sugar hydrolase), C-terminal domain"/>
    <property type="match status" value="1"/>
</dbReference>
<dbReference type="Pfam" id="PF00149">
    <property type="entry name" value="Metallophos"/>
    <property type="match status" value="1"/>
</dbReference>
<reference evidence="5 6" key="1">
    <citation type="journal article" date="2006" name="Science">
        <title>Phytophthora genome sequences uncover evolutionary origins and mechanisms of pathogenesis.</title>
        <authorList>
            <person name="Tyler B.M."/>
            <person name="Tripathy S."/>
            <person name="Zhang X."/>
            <person name="Dehal P."/>
            <person name="Jiang R.H."/>
            <person name="Aerts A."/>
            <person name="Arredondo F.D."/>
            <person name="Baxter L."/>
            <person name="Bensasson D."/>
            <person name="Beynon J.L."/>
            <person name="Chapman J."/>
            <person name="Damasceno C.M."/>
            <person name="Dorrance A.E."/>
            <person name="Dou D."/>
            <person name="Dickerman A.W."/>
            <person name="Dubchak I.L."/>
            <person name="Garbelotto M."/>
            <person name="Gijzen M."/>
            <person name="Gordon S.G."/>
            <person name="Govers F."/>
            <person name="Grunwald N.J."/>
            <person name="Huang W."/>
            <person name="Ivors K.L."/>
            <person name="Jones R.W."/>
            <person name="Kamoun S."/>
            <person name="Krampis K."/>
            <person name="Lamour K.H."/>
            <person name="Lee M.K."/>
            <person name="McDonald W.H."/>
            <person name="Medina M."/>
            <person name="Meijer H.J."/>
            <person name="Nordberg E.K."/>
            <person name="Maclean D.J."/>
            <person name="Ospina-Giraldo M.D."/>
            <person name="Morris P.F."/>
            <person name="Phuntumart V."/>
            <person name="Putnam N.H."/>
            <person name="Rash S."/>
            <person name="Rose J.K."/>
            <person name="Sakihama Y."/>
            <person name="Salamov A.A."/>
            <person name="Savidor A."/>
            <person name="Scheuring C.F."/>
            <person name="Smith B.M."/>
            <person name="Sobral B.W."/>
            <person name="Terry A."/>
            <person name="Torto-Alalibo T.A."/>
            <person name="Win J."/>
            <person name="Xu Z."/>
            <person name="Zhang H."/>
            <person name="Grigoriev I.V."/>
            <person name="Rokhsar D.S."/>
            <person name="Boore J.L."/>
        </authorList>
    </citation>
    <scope>NUCLEOTIDE SEQUENCE [LARGE SCALE GENOMIC DNA]</scope>
    <source>
        <strain evidence="5 6">P6497</strain>
    </source>
</reference>
<gene>
    <name evidence="5" type="ORF">PHYSODRAFT_482069</name>
</gene>
<dbReference type="AlphaFoldDB" id="G4YRD0"/>
<organism evidence="5 6">
    <name type="scientific">Phytophthora sojae (strain P6497)</name>
    <name type="common">Soybean stem and root rot agent</name>
    <name type="synonym">Phytophthora megasperma f. sp. glycines</name>
    <dbReference type="NCBI Taxonomy" id="1094619"/>
    <lineage>
        <taxon>Eukaryota</taxon>
        <taxon>Sar</taxon>
        <taxon>Stramenopiles</taxon>
        <taxon>Oomycota</taxon>
        <taxon>Peronosporomycetes</taxon>
        <taxon>Peronosporales</taxon>
        <taxon>Peronosporaceae</taxon>
        <taxon>Phytophthora</taxon>
    </lineage>
</organism>
<dbReference type="PANTHER" id="PTHR11575:SF48">
    <property type="entry name" value="5'-NUCLEOTIDASE"/>
    <property type="match status" value="1"/>
</dbReference>
<evidence type="ECO:0000256" key="1">
    <source>
        <dbReference type="ARBA" id="ARBA00006654"/>
    </source>
</evidence>
<evidence type="ECO:0000259" key="4">
    <source>
        <dbReference type="Pfam" id="PF02872"/>
    </source>
</evidence>
<keyword evidence="2" id="KW-0732">Signal</keyword>
<dbReference type="Gene3D" id="3.90.780.10">
    <property type="entry name" value="5'-Nucleotidase, C-terminal domain"/>
    <property type="match status" value="1"/>
</dbReference>
<dbReference type="InterPro" id="IPR004843">
    <property type="entry name" value="Calcineurin-like_PHP"/>
</dbReference>
<dbReference type="InterPro" id="IPR008334">
    <property type="entry name" value="5'-Nucleotdase_C"/>
</dbReference>
<dbReference type="Proteomes" id="UP000002640">
    <property type="component" value="Unassembled WGS sequence"/>
</dbReference>
<evidence type="ECO:0000313" key="5">
    <source>
        <dbReference type="EMBL" id="EGZ22864.1"/>
    </source>
</evidence>
<evidence type="ECO:0008006" key="7">
    <source>
        <dbReference type="Google" id="ProtNLM"/>
    </source>
</evidence>
<dbReference type="GO" id="GO:0016787">
    <property type="term" value="F:hydrolase activity"/>
    <property type="evidence" value="ECO:0007669"/>
    <property type="project" value="InterPro"/>
</dbReference>
<dbReference type="InParanoid" id="G4YRD0"/>
<dbReference type="InterPro" id="IPR036907">
    <property type="entry name" value="5'-Nucleotdase_C_sf"/>
</dbReference>
<feature type="non-terminal residue" evidence="5">
    <location>
        <position position="1"/>
    </location>
</feature>
<dbReference type="SMR" id="G4YRD0"/>
<proteinExistence type="inferred from homology"/>
<comment type="similarity">
    <text evidence="1">Belongs to the 5'-nucleotidase family.</text>
</comment>
<dbReference type="SUPFAM" id="SSF56300">
    <property type="entry name" value="Metallo-dependent phosphatases"/>
    <property type="match status" value="1"/>
</dbReference>
<feature type="domain" description="Calcineurin-like phosphoesterase" evidence="3">
    <location>
        <begin position="16"/>
        <end position="219"/>
    </location>
</feature>
<sequence length="501" mass="55234">KMDSDQRSASVVVLTVNDVYDMYPDKHGRGGAAEFATLLERERAAVPPTSTLLVTLNGDFLSGSQIGARCKGAHMVELMNHLGVDYVVLGNHEFDFGMSTLHDRMTESKFKWLGSNVLDRATSKPIDGVVDSELIELSDGLKLGIFGVCTQDTPQISNPGDGVPFEGIYKSSKRCVDNLRSDGADFIIALTRLTIEEDRQLARHVKSINVVLGGHDHEPFTLFEGNTLIHKSGQNAFWLGKLEFRLSKSKSRPQDPVSISSQWNMIANQDVPPQSECQEIMSKCMKLIEDESAEENNRVLALLGLPLSTKSSTLRTGECNMGNLTADALRSELDADVGVINGGFIRGNKIYDARTSITLGIIKEEMPLKIVLVSIRAEHLREVLTQHLAKHPAPSGSFPHVSGLRLTVDVQTQPPGIVRMEDEWGQDVELHNWLLVATTQLIFNGGDGCTAWRKGEIVRTADEITTHAADFLMKKRLVAFPEVEGRIRSNSDKRAVVTENH</sequence>
<dbReference type="InterPro" id="IPR006179">
    <property type="entry name" value="5_nucleotidase/apyrase"/>
</dbReference>
<evidence type="ECO:0000256" key="2">
    <source>
        <dbReference type="ARBA" id="ARBA00022729"/>
    </source>
</evidence>
<dbReference type="RefSeq" id="XP_009518152.1">
    <property type="nucleotide sequence ID" value="XM_009519857.1"/>
</dbReference>
<dbReference type="GeneID" id="20655450"/>
<name>G4YRD0_PHYSP</name>
<protein>
    <recommendedName>
        <fullName evidence="7">Calcineurin-like phosphoesterase domain-containing protein</fullName>
    </recommendedName>
</protein>
<dbReference type="EMBL" id="JH159152">
    <property type="protein sequence ID" value="EGZ22864.1"/>
    <property type="molecule type" value="Genomic_DNA"/>
</dbReference>
<dbReference type="PANTHER" id="PTHR11575">
    <property type="entry name" value="5'-NUCLEOTIDASE-RELATED"/>
    <property type="match status" value="1"/>
</dbReference>
<accession>G4YRD0</accession>
<feature type="domain" description="5'-Nucleotidase C-terminal" evidence="4">
    <location>
        <begin position="311"/>
        <end position="451"/>
    </location>
</feature>
<dbReference type="Pfam" id="PF02872">
    <property type="entry name" value="5_nucleotid_C"/>
    <property type="match status" value="1"/>
</dbReference>
<keyword evidence="6" id="KW-1185">Reference proteome</keyword>
<evidence type="ECO:0000313" key="6">
    <source>
        <dbReference type="Proteomes" id="UP000002640"/>
    </source>
</evidence>
<dbReference type="KEGG" id="psoj:PHYSODRAFT_482069"/>
<dbReference type="Gene3D" id="3.60.21.10">
    <property type="match status" value="1"/>
</dbReference>